<name>A0A654M2X1_9ARCH</name>
<evidence type="ECO:0000256" key="1">
    <source>
        <dbReference type="SAM" id="Phobius"/>
    </source>
</evidence>
<proteinExistence type="predicted"/>
<keyword evidence="1" id="KW-0812">Transmembrane</keyword>
<protein>
    <submittedName>
        <fullName evidence="2">Uncharacterized protein</fullName>
    </submittedName>
</protein>
<gene>
    <name evidence="2" type="ORF">NMY3_03205</name>
</gene>
<keyword evidence="3" id="KW-1185">Reference proteome</keyword>
<reference evidence="3" key="1">
    <citation type="submission" date="2015-10" db="EMBL/GenBank/DDBJ databases">
        <title>Niche specialization of a soil ammonia-oxidizing archaeon, Candidatus Nitrosocosmicus oleophilus.</title>
        <authorList>
            <person name="Jung M.-Y."/>
            <person name="Rhee S.-K."/>
        </authorList>
    </citation>
    <scope>NUCLEOTIDE SEQUENCE [LARGE SCALE GENOMIC DNA]</scope>
    <source>
        <strain evidence="3">MY3</strain>
    </source>
</reference>
<feature type="transmembrane region" description="Helical" evidence="1">
    <location>
        <begin position="85"/>
        <end position="107"/>
    </location>
</feature>
<feature type="transmembrane region" description="Helical" evidence="1">
    <location>
        <begin position="235"/>
        <end position="256"/>
    </location>
</feature>
<dbReference type="KEGG" id="taa:NMY3_03205"/>
<sequence>MTIPKSTHFIVICGIILLVLSFIDNIIMSNFLNSILERHSLSNLLTFTLLLVFAIAIQLVIFYSIRKRYSLFEKTITRSLFTFQVLLIFFMLISIILFAYLVVQIMLQGAYDTIIYKSIIFSNYFFALANMGILIYYLFSWFKRNHSIVMLVYFIAFSVFMINEIGSILILYFQLDDRPQKITFITNPWDSISLKILSFTDFYKLTSIISFSITWVGTCLLMYHYSRKIGRWKFWLLAVLPLIYYIGNIDIIRSAIFNHVLVFSPHLLLIVQIVLGGAKQIGGFFFALAFIIISLKIDGQKLKYFLLICATGVMLLFSSNQISLVQVIPYPPFGLITISLLSISSFLVLVGLLSIASSMAYDKTLLENARKIVREKASTFLYDIGSAQWQKEMDSTIPAIMDVGAKQMDDTSVPPSLSEEEVRDYINELVEELKKA</sequence>
<dbReference type="Proteomes" id="UP000058925">
    <property type="component" value="Chromosome"/>
</dbReference>
<accession>A0A654M2X1</accession>
<feature type="transmembrane region" description="Helical" evidence="1">
    <location>
        <begin position="304"/>
        <end position="328"/>
    </location>
</feature>
<keyword evidence="1" id="KW-1133">Transmembrane helix</keyword>
<keyword evidence="1" id="KW-0472">Membrane</keyword>
<evidence type="ECO:0000313" key="2">
    <source>
        <dbReference type="EMBL" id="ALI37390.1"/>
    </source>
</evidence>
<dbReference type="AlphaFoldDB" id="A0A654M2X1"/>
<feature type="transmembrane region" description="Helical" evidence="1">
    <location>
        <begin position="119"/>
        <end position="139"/>
    </location>
</feature>
<dbReference type="EMBL" id="CP012850">
    <property type="protein sequence ID" value="ALI37390.1"/>
    <property type="molecule type" value="Genomic_DNA"/>
</dbReference>
<evidence type="ECO:0000313" key="3">
    <source>
        <dbReference type="Proteomes" id="UP000058925"/>
    </source>
</evidence>
<organism evidence="2 3">
    <name type="scientific">Candidatus Nitrosocosmicus oleophilus</name>
    <dbReference type="NCBI Taxonomy" id="1353260"/>
    <lineage>
        <taxon>Archaea</taxon>
        <taxon>Nitrososphaerota</taxon>
        <taxon>Nitrososphaeria</taxon>
        <taxon>Nitrososphaerales</taxon>
        <taxon>Nitrososphaeraceae</taxon>
        <taxon>Candidatus Nitrosocosmicus</taxon>
    </lineage>
</organism>
<feature type="transmembrane region" description="Helical" evidence="1">
    <location>
        <begin position="202"/>
        <end position="223"/>
    </location>
</feature>
<feature type="transmembrane region" description="Helical" evidence="1">
    <location>
        <begin position="151"/>
        <end position="173"/>
    </location>
</feature>
<feature type="transmembrane region" description="Helical" evidence="1">
    <location>
        <begin position="268"/>
        <end position="292"/>
    </location>
</feature>
<feature type="transmembrane region" description="Helical" evidence="1">
    <location>
        <begin position="334"/>
        <end position="361"/>
    </location>
</feature>
<feature type="transmembrane region" description="Helical" evidence="1">
    <location>
        <begin position="9"/>
        <end position="32"/>
    </location>
</feature>
<feature type="transmembrane region" description="Helical" evidence="1">
    <location>
        <begin position="44"/>
        <end position="65"/>
    </location>
</feature>